<dbReference type="SUPFAM" id="SSF69360">
    <property type="entry name" value="Cell wall binding repeat"/>
    <property type="match status" value="1"/>
</dbReference>
<feature type="region of interest" description="Disordered" evidence="1">
    <location>
        <begin position="239"/>
        <end position="259"/>
    </location>
</feature>
<evidence type="ECO:0000256" key="1">
    <source>
        <dbReference type="SAM" id="MobiDB-lite"/>
    </source>
</evidence>
<comment type="caution">
    <text evidence="3">The sequence shown here is derived from an EMBL/GenBank/DDBJ whole genome shotgun (WGS) entry which is preliminary data.</text>
</comment>
<dbReference type="Proteomes" id="UP000240621">
    <property type="component" value="Unassembled WGS sequence"/>
</dbReference>
<proteinExistence type="predicted"/>
<reference evidence="3 4" key="1">
    <citation type="submission" date="2018-03" db="EMBL/GenBank/DDBJ databases">
        <title>Genomic Encyclopedia of Archaeal and Bacterial Type Strains, Phase II (KMG-II): from individual species to whole genera.</title>
        <authorList>
            <person name="Goeker M."/>
        </authorList>
    </citation>
    <scope>NUCLEOTIDE SEQUENCE [LARGE SCALE GENOMIC DNA]</scope>
    <source>
        <strain evidence="3 4">DSM 27267</strain>
    </source>
</reference>
<feature type="signal peptide" evidence="2">
    <location>
        <begin position="1"/>
        <end position="20"/>
    </location>
</feature>
<name>A0A2P8C5M0_9BACT</name>
<dbReference type="Pfam" id="PF14903">
    <property type="entry name" value="WG_beta_rep"/>
    <property type="match status" value="2"/>
</dbReference>
<dbReference type="AlphaFoldDB" id="A0A2P8C5M0"/>
<protein>
    <submittedName>
        <fullName evidence="3">WG repeat protein</fullName>
    </submittedName>
</protein>
<gene>
    <name evidence="3" type="ORF">CLV93_1196</name>
</gene>
<evidence type="ECO:0000256" key="2">
    <source>
        <dbReference type="SAM" id="SignalP"/>
    </source>
</evidence>
<dbReference type="EMBL" id="PYGC01000019">
    <property type="protein sequence ID" value="PSK80256.1"/>
    <property type="molecule type" value="Genomic_DNA"/>
</dbReference>
<feature type="chain" id="PRO_5015119896" evidence="2">
    <location>
        <begin position="21"/>
        <end position="259"/>
    </location>
</feature>
<organism evidence="3 4">
    <name type="scientific">Prolixibacter denitrificans</name>
    <dbReference type="NCBI Taxonomy" id="1541063"/>
    <lineage>
        <taxon>Bacteria</taxon>
        <taxon>Pseudomonadati</taxon>
        <taxon>Bacteroidota</taxon>
        <taxon>Bacteroidia</taxon>
        <taxon>Marinilabiliales</taxon>
        <taxon>Prolixibacteraceae</taxon>
        <taxon>Prolixibacter</taxon>
    </lineage>
</organism>
<evidence type="ECO:0000313" key="3">
    <source>
        <dbReference type="EMBL" id="PSK80256.1"/>
    </source>
</evidence>
<dbReference type="PANTHER" id="PTHR37841:SF1">
    <property type="entry name" value="DUF3298 DOMAIN-CONTAINING PROTEIN"/>
    <property type="match status" value="1"/>
</dbReference>
<dbReference type="PANTHER" id="PTHR37841">
    <property type="entry name" value="GLR2918 PROTEIN"/>
    <property type="match status" value="1"/>
</dbReference>
<dbReference type="InterPro" id="IPR032774">
    <property type="entry name" value="WG_beta_rep"/>
</dbReference>
<evidence type="ECO:0000313" key="4">
    <source>
        <dbReference type="Proteomes" id="UP000240621"/>
    </source>
</evidence>
<accession>A0A2P8C5M0</accession>
<sequence length="259" mass="29401">MKHFFFTLATVFFCISFSTAQTTERKTNYQVVSKYGDYGVPWALIKKNGKFGFIDQQGNVVVAPQYESIEKYGAHGVSWALVEKDGKLGFIDKSGKEVVKPQYEMIDHFGTYGPPWALVRKDGRLGFIDQEGNEDFSIAATGKLYEGHRISFQQNINKGDNSSYIDRAIKEITRLRIQSPSALSDNSNDMFALILRDRNLDRYSVLPQRTKHISDGTVKYYSPWNVSSVNGRIRCNYHNNESDSDMIAPKVNPPVSQKD</sequence>
<keyword evidence="2" id="KW-0732">Signal</keyword>